<accession>A0ABQ6LGL1</accession>
<dbReference type="InterPro" id="IPR000577">
    <property type="entry name" value="Carb_kinase_FGGY"/>
</dbReference>
<evidence type="ECO:0000259" key="6">
    <source>
        <dbReference type="Pfam" id="PF02782"/>
    </source>
</evidence>
<dbReference type="Gene3D" id="3.30.420.40">
    <property type="match status" value="2"/>
</dbReference>
<reference evidence="7 8" key="1">
    <citation type="submission" date="2023-04" db="EMBL/GenBank/DDBJ databases">
        <title>Marinoamorphus aggregata gen. nov., sp. Nov., isolate from tissue of brittle star Ophioplocus japonicus.</title>
        <authorList>
            <person name="Kawano K."/>
            <person name="Sawayama S."/>
            <person name="Nakagawa S."/>
        </authorList>
    </citation>
    <scope>NUCLEOTIDE SEQUENCE [LARGE SCALE GENOMIC DNA]</scope>
    <source>
        <strain evidence="7 8">NKW23</strain>
    </source>
</reference>
<evidence type="ECO:0000313" key="8">
    <source>
        <dbReference type="Proteomes" id="UP001239909"/>
    </source>
</evidence>
<sequence length="498" mass="52112">MSEDLLLGIDLGAGSLKSTAIALDGRVVATASAPVETLVPRPGHSEQDPEGWWQAVLASLAELRGKGMDADRMLAVSVTAGAHTHVLEDASGRALRPAIMWNDQRSGPQSARERAARGAEILALSGNRISPTWTLPQLLWLRDEEPENHARIARIRPAKDWLRRRLDGSDATDITDAWGMMLADAQGDGWSAALCEIAGIAPAVLPPIRGSAEVTGEITAQAAAETGLRAGTPVVCGTSDTNAETFSAGMTRPGIGAIKLATAGTVSTLTPAPVFSEDVIHYPHLVAGHAYAILGTNSCASAHRWLRDALFAGIGFDGMDAEACKAPAGSEGLLFHPYLNGERSPYWDPELRASFVGLGFNHGAPHMCRALYEGIAFTLRDCLAVLEARGMGFDTARLVGGGTRSALWRQIIADVTGLVIEVPEQGDASFGAALIAGIGAGVLSGTEAAAGLIRVAETLEPEPGTAEVYATGFAAFRAAKEALTPVNHDIVRATREAG</sequence>
<keyword evidence="8" id="KW-1185">Reference proteome</keyword>
<name>A0ABQ6LGL1_9RHOB</name>
<organism evidence="7 8">
    <name type="scientific">Paralimibaculum aggregatum</name>
    <dbReference type="NCBI Taxonomy" id="3036245"/>
    <lineage>
        <taxon>Bacteria</taxon>
        <taxon>Pseudomonadati</taxon>
        <taxon>Pseudomonadota</taxon>
        <taxon>Alphaproteobacteria</taxon>
        <taxon>Rhodobacterales</taxon>
        <taxon>Paracoccaceae</taxon>
        <taxon>Paralimibaculum</taxon>
    </lineage>
</organism>
<dbReference type="PANTHER" id="PTHR43095:SF5">
    <property type="entry name" value="XYLULOSE KINASE"/>
    <property type="match status" value="1"/>
</dbReference>
<evidence type="ECO:0000259" key="5">
    <source>
        <dbReference type="Pfam" id="PF00370"/>
    </source>
</evidence>
<dbReference type="PIRSF" id="PIRSF000538">
    <property type="entry name" value="GlpK"/>
    <property type="match status" value="1"/>
</dbReference>
<keyword evidence="3 4" id="KW-0418">Kinase</keyword>
<dbReference type="InterPro" id="IPR018484">
    <property type="entry name" value="FGGY_N"/>
</dbReference>
<feature type="domain" description="Carbohydrate kinase FGGY N-terminal" evidence="5">
    <location>
        <begin position="6"/>
        <end position="244"/>
    </location>
</feature>
<dbReference type="InterPro" id="IPR043129">
    <property type="entry name" value="ATPase_NBD"/>
</dbReference>
<proteinExistence type="inferred from homology"/>
<feature type="domain" description="Carbohydrate kinase FGGY C-terminal" evidence="6">
    <location>
        <begin position="260"/>
        <end position="439"/>
    </location>
</feature>
<evidence type="ECO:0000313" key="7">
    <source>
        <dbReference type="EMBL" id="GMG82137.1"/>
    </source>
</evidence>
<evidence type="ECO:0000256" key="2">
    <source>
        <dbReference type="ARBA" id="ARBA00022679"/>
    </source>
</evidence>
<dbReference type="InterPro" id="IPR018483">
    <property type="entry name" value="Carb_kinase_FGGY_CS"/>
</dbReference>
<dbReference type="InterPro" id="IPR050406">
    <property type="entry name" value="FGGY_Carb_Kinase"/>
</dbReference>
<dbReference type="CDD" id="cd07808">
    <property type="entry name" value="ASKHA_NBD_FGGY_EcXK-like"/>
    <property type="match status" value="1"/>
</dbReference>
<keyword evidence="2 4" id="KW-0808">Transferase</keyword>
<evidence type="ECO:0000256" key="4">
    <source>
        <dbReference type="RuleBase" id="RU003733"/>
    </source>
</evidence>
<evidence type="ECO:0000256" key="1">
    <source>
        <dbReference type="ARBA" id="ARBA00009156"/>
    </source>
</evidence>
<dbReference type="InterPro" id="IPR018485">
    <property type="entry name" value="FGGY_C"/>
</dbReference>
<dbReference type="RefSeq" id="WP_285670892.1">
    <property type="nucleotide sequence ID" value="NZ_BSYI01000008.1"/>
</dbReference>
<dbReference type="Pfam" id="PF00370">
    <property type="entry name" value="FGGY_N"/>
    <property type="match status" value="1"/>
</dbReference>
<dbReference type="Proteomes" id="UP001239909">
    <property type="component" value="Unassembled WGS sequence"/>
</dbReference>
<protein>
    <submittedName>
        <fullName evidence="7">Xylulokinase</fullName>
    </submittedName>
</protein>
<comment type="caution">
    <text evidence="7">The sequence shown here is derived from an EMBL/GenBank/DDBJ whole genome shotgun (WGS) entry which is preliminary data.</text>
</comment>
<dbReference type="EMBL" id="BSYI01000008">
    <property type="protein sequence ID" value="GMG82137.1"/>
    <property type="molecule type" value="Genomic_DNA"/>
</dbReference>
<evidence type="ECO:0000256" key="3">
    <source>
        <dbReference type="ARBA" id="ARBA00022777"/>
    </source>
</evidence>
<dbReference type="PANTHER" id="PTHR43095">
    <property type="entry name" value="SUGAR KINASE"/>
    <property type="match status" value="1"/>
</dbReference>
<comment type="similarity">
    <text evidence="1 4">Belongs to the FGGY kinase family.</text>
</comment>
<dbReference type="Pfam" id="PF02782">
    <property type="entry name" value="FGGY_C"/>
    <property type="match status" value="1"/>
</dbReference>
<dbReference type="SUPFAM" id="SSF53067">
    <property type="entry name" value="Actin-like ATPase domain"/>
    <property type="match status" value="2"/>
</dbReference>
<gene>
    <name evidence="7" type="primary">xylB_1</name>
    <name evidence="7" type="ORF">LNKW23_13500</name>
</gene>
<dbReference type="PROSITE" id="PS00445">
    <property type="entry name" value="FGGY_KINASES_2"/>
    <property type="match status" value="1"/>
</dbReference>